<protein>
    <submittedName>
        <fullName evidence="2">Uncharacterized protein</fullName>
    </submittedName>
</protein>
<keyword evidence="1" id="KW-0812">Transmembrane</keyword>
<feature type="transmembrane region" description="Helical" evidence="1">
    <location>
        <begin position="20"/>
        <end position="37"/>
    </location>
</feature>
<accession>A0ABM6NGU2</accession>
<dbReference type="EMBL" id="CP011924">
    <property type="protein sequence ID" value="ATD08125.1"/>
    <property type="molecule type" value="Genomic_DNA"/>
</dbReference>
<keyword evidence="1" id="KW-0472">Membrane</keyword>
<keyword evidence="3" id="KW-1185">Reference proteome</keyword>
<organism evidence="2 3">
    <name type="scientific">Pseudoalteromonas piscicida</name>
    <dbReference type="NCBI Taxonomy" id="43662"/>
    <lineage>
        <taxon>Bacteria</taxon>
        <taxon>Pseudomonadati</taxon>
        <taxon>Pseudomonadota</taxon>
        <taxon>Gammaproteobacteria</taxon>
        <taxon>Alteromonadales</taxon>
        <taxon>Pseudoalteromonadaceae</taxon>
        <taxon>Pseudoalteromonas</taxon>
    </lineage>
</organism>
<sequence>MPRYYNPDAQEPALLLTYQLAYLGCLKVLSVSLRLAYA</sequence>
<dbReference type="Proteomes" id="UP000016521">
    <property type="component" value="Chromosome I"/>
</dbReference>
<evidence type="ECO:0000313" key="2">
    <source>
        <dbReference type="EMBL" id="ATD08125.1"/>
    </source>
</evidence>
<name>A0ABM6NGU2_PSEO7</name>
<reference evidence="2 3" key="1">
    <citation type="submission" date="2015-06" db="EMBL/GenBank/DDBJ databases">
        <authorList>
            <person name="Xie B.-B."/>
            <person name="Rong J.-C."/>
            <person name="Qin Q.-L."/>
            <person name="Zhang Y.-Z."/>
        </authorList>
    </citation>
    <scope>NUCLEOTIDE SEQUENCE [LARGE SCALE GENOMIC DNA]</scope>
    <source>
        <strain evidence="2 3">JCM 20779</strain>
    </source>
</reference>
<proteinExistence type="predicted"/>
<gene>
    <name evidence="2" type="ORF">PPIS_a3312</name>
</gene>
<keyword evidence="1" id="KW-1133">Transmembrane helix</keyword>
<evidence type="ECO:0000256" key="1">
    <source>
        <dbReference type="SAM" id="Phobius"/>
    </source>
</evidence>
<evidence type="ECO:0000313" key="3">
    <source>
        <dbReference type="Proteomes" id="UP000016521"/>
    </source>
</evidence>